<proteinExistence type="predicted"/>
<reference evidence="1" key="1">
    <citation type="submission" date="2021-04" db="EMBL/GenBank/DDBJ databases">
        <title>Complete Genome Sequences of Macrococcus spp. from dog and cattle.</title>
        <authorList>
            <person name="Schwendener S."/>
            <person name="Perreten V."/>
        </authorList>
    </citation>
    <scope>NUCLEOTIDE SEQUENCE</scope>
    <source>
        <strain evidence="1">Epi0143-OL</strain>
    </source>
</reference>
<dbReference type="Proteomes" id="UP001057381">
    <property type="component" value="Chromosome"/>
</dbReference>
<dbReference type="EMBL" id="CP073809">
    <property type="protein sequence ID" value="UTH13323.1"/>
    <property type="molecule type" value="Genomic_DNA"/>
</dbReference>
<evidence type="ECO:0000313" key="2">
    <source>
        <dbReference type="Proteomes" id="UP001057381"/>
    </source>
</evidence>
<dbReference type="AlphaFoldDB" id="A0A9Q9BKL5"/>
<accession>A0A9Q9BKL5</accession>
<sequence length="68" mass="7799">MKVNYMLAIKTALLIIILAEEIKRARKVKLAVNLRVNNLNELIEAIEKTMENGNHQLPTDVKPIFDLE</sequence>
<evidence type="ECO:0000313" key="1">
    <source>
        <dbReference type="EMBL" id="UTH13323.1"/>
    </source>
</evidence>
<gene>
    <name evidence="1" type="ORF">KFV11_08625</name>
</gene>
<protein>
    <submittedName>
        <fullName evidence="1">Uncharacterized protein</fullName>
    </submittedName>
</protein>
<dbReference type="RefSeq" id="WP_254249740.1">
    <property type="nucleotide sequence ID" value="NZ_CP073809.1"/>
</dbReference>
<dbReference type="KEGG" id="mequ:KFV11_08625"/>
<organism evidence="1 2">
    <name type="scientific">Macrococcus equipercicus</name>
    <dbReference type="NCBI Taxonomy" id="69967"/>
    <lineage>
        <taxon>Bacteria</taxon>
        <taxon>Bacillati</taxon>
        <taxon>Bacillota</taxon>
        <taxon>Bacilli</taxon>
        <taxon>Bacillales</taxon>
        <taxon>Staphylococcaceae</taxon>
        <taxon>Macrococcus</taxon>
    </lineage>
</organism>
<name>A0A9Q9BKL5_9STAP</name>